<dbReference type="AlphaFoldDB" id="A0A1G6X937"/>
<proteinExistence type="predicted"/>
<evidence type="ECO:0000256" key="1">
    <source>
        <dbReference type="SAM" id="MobiDB-lite"/>
    </source>
</evidence>
<dbReference type="STRING" id="639004.SAMN04488239_11011"/>
<name>A0A1G6X937_9RHOB</name>
<evidence type="ECO:0000313" key="2">
    <source>
        <dbReference type="EMBL" id="SDD74622.1"/>
    </source>
</evidence>
<feature type="compositionally biased region" description="Basic residues" evidence="1">
    <location>
        <begin position="36"/>
        <end position="48"/>
    </location>
</feature>
<organism evidence="2 3">
    <name type="scientific">Ruegeria marina</name>
    <dbReference type="NCBI Taxonomy" id="639004"/>
    <lineage>
        <taxon>Bacteria</taxon>
        <taxon>Pseudomonadati</taxon>
        <taxon>Pseudomonadota</taxon>
        <taxon>Alphaproteobacteria</taxon>
        <taxon>Rhodobacterales</taxon>
        <taxon>Roseobacteraceae</taxon>
        <taxon>Ruegeria</taxon>
    </lineage>
</organism>
<evidence type="ECO:0000313" key="3">
    <source>
        <dbReference type="Proteomes" id="UP000199628"/>
    </source>
</evidence>
<sequence>MTITALSGIDIALGDFQGQGREGARPDAAGGYFRGPPHRRHARCATSG</sequence>
<accession>A0A1G6X937</accession>
<dbReference type="EMBL" id="FMZV01000010">
    <property type="protein sequence ID" value="SDD74622.1"/>
    <property type="molecule type" value="Genomic_DNA"/>
</dbReference>
<dbReference type="RefSeq" id="WP_176828029.1">
    <property type="nucleotide sequence ID" value="NZ_FMZV01000010.1"/>
</dbReference>
<protein>
    <submittedName>
        <fullName evidence="2">Uncharacterized protein</fullName>
    </submittedName>
</protein>
<reference evidence="3" key="1">
    <citation type="submission" date="2016-10" db="EMBL/GenBank/DDBJ databases">
        <authorList>
            <person name="Varghese N."/>
            <person name="Submissions S."/>
        </authorList>
    </citation>
    <scope>NUCLEOTIDE SEQUENCE [LARGE SCALE GENOMIC DNA]</scope>
    <source>
        <strain evidence="3">CGMCC 1.9108</strain>
    </source>
</reference>
<gene>
    <name evidence="2" type="ORF">SAMN04488239_11011</name>
</gene>
<keyword evidence="3" id="KW-1185">Reference proteome</keyword>
<dbReference type="Proteomes" id="UP000199628">
    <property type="component" value="Unassembled WGS sequence"/>
</dbReference>
<feature type="region of interest" description="Disordered" evidence="1">
    <location>
        <begin position="17"/>
        <end position="48"/>
    </location>
</feature>